<keyword evidence="1" id="KW-0812">Transmembrane</keyword>
<name>A0A3M7REL0_BRAPC</name>
<accession>A0A3M7REL0</accession>
<dbReference type="EMBL" id="REGN01003556">
    <property type="protein sequence ID" value="RNA21947.1"/>
    <property type="molecule type" value="Genomic_DNA"/>
</dbReference>
<organism evidence="2 3">
    <name type="scientific">Brachionus plicatilis</name>
    <name type="common">Marine rotifer</name>
    <name type="synonym">Brachionus muelleri</name>
    <dbReference type="NCBI Taxonomy" id="10195"/>
    <lineage>
        <taxon>Eukaryota</taxon>
        <taxon>Metazoa</taxon>
        <taxon>Spiralia</taxon>
        <taxon>Gnathifera</taxon>
        <taxon>Rotifera</taxon>
        <taxon>Eurotatoria</taxon>
        <taxon>Monogononta</taxon>
        <taxon>Pseudotrocha</taxon>
        <taxon>Ploima</taxon>
        <taxon>Brachionidae</taxon>
        <taxon>Brachionus</taxon>
    </lineage>
</organism>
<dbReference type="Proteomes" id="UP000276133">
    <property type="component" value="Unassembled WGS sequence"/>
</dbReference>
<comment type="caution">
    <text evidence="2">The sequence shown here is derived from an EMBL/GenBank/DDBJ whole genome shotgun (WGS) entry which is preliminary data.</text>
</comment>
<keyword evidence="1" id="KW-1133">Transmembrane helix</keyword>
<sequence length="125" mass="14483">MSSTAHSQNQFYVAKKYLVKFIVRGVIGIDRFVFYLAFRLSLALRLRLTVNRIDKQKKQVVTNCDLTYYTNNSCSRICEQLVHLIFLLTESPSNSIDLFMLLKINETQIQSNLVIPEFPLGHLII</sequence>
<evidence type="ECO:0000256" key="1">
    <source>
        <dbReference type="SAM" id="Phobius"/>
    </source>
</evidence>
<protein>
    <submittedName>
        <fullName evidence="2">Uncharacterized protein</fullName>
    </submittedName>
</protein>
<keyword evidence="1" id="KW-0472">Membrane</keyword>
<gene>
    <name evidence="2" type="ORF">BpHYR1_022268</name>
</gene>
<evidence type="ECO:0000313" key="3">
    <source>
        <dbReference type="Proteomes" id="UP000276133"/>
    </source>
</evidence>
<evidence type="ECO:0000313" key="2">
    <source>
        <dbReference type="EMBL" id="RNA21947.1"/>
    </source>
</evidence>
<keyword evidence="3" id="KW-1185">Reference proteome</keyword>
<dbReference type="AlphaFoldDB" id="A0A3M7REL0"/>
<reference evidence="2 3" key="1">
    <citation type="journal article" date="2018" name="Sci. Rep.">
        <title>Genomic signatures of local adaptation to the degree of environmental predictability in rotifers.</title>
        <authorList>
            <person name="Franch-Gras L."/>
            <person name="Hahn C."/>
            <person name="Garcia-Roger E.M."/>
            <person name="Carmona M.J."/>
            <person name="Serra M."/>
            <person name="Gomez A."/>
        </authorList>
    </citation>
    <scope>NUCLEOTIDE SEQUENCE [LARGE SCALE GENOMIC DNA]</scope>
    <source>
        <strain evidence="2">HYR1</strain>
    </source>
</reference>
<proteinExistence type="predicted"/>
<feature type="transmembrane region" description="Helical" evidence="1">
    <location>
        <begin position="17"/>
        <end position="38"/>
    </location>
</feature>